<evidence type="ECO:0000313" key="2">
    <source>
        <dbReference type="Proteomes" id="UP001320706"/>
    </source>
</evidence>
<organism evidence="1 2">
    <name type="scientific">Zalaria obscura</name>
    <dbReference type="NCBI Taxonomy" id="2024903"/>
    <lineage>
        <taxon>Eukaryota</taxon>
        <taxon>Fungi</taxon>
        <taxon>Dikarya</taxon>
        <taxon>Ascomycota</taxon>
        <taxon>Pezizomycotina</taxon>
        <taxon>Dothideomycetes</taxon>
        <taxon>Dothideomycetidae</taxon>
        <taxon>Dothideales</taxon>
        <taxon>Zalariaceae</taxon>
        <taxon>Zalaria</taxon>
    </lineage>
</organism>
<sequence length="716" mass="80879">MVRVPSRAASTGFAPSTVSNTQKRRKKPYKVQYEQVLAKKRKLNVHETEGIRPRPGYSYLPVGYPELADHCKELSRKRGVDVSIVSTKPVHRDQENENKVSHHIRRVGYHFRSDILDEAMNWLGYQYHKGRLVRDTGAASSSGFERSLARYGSRFDKVNERSDIEGPTKVKDAVRELFPNIPDEDLEQILERAWATGAGTVGNAQELSLSRRVQLATIARIRHTYTEYDNLLKTHGWLEARRIVEPGCLKKLVEWRGSLDEDAEDVEEILRETIVIDSDDEDDGDEVGASESETSVEIESRYVAADQVAVEAGEQTYQRRAPARSLRGGQAAAADHDSRPKLRPSMQARWQDARTQHRSSGVLTATIAHQQPGLGRPLMGLNDRSRVNVVRDVQGNLPRKFVQGGVEYTRISPERRFDQGPNAQLQSETPAQSRYPYVQPSETRHAQFYPPDRRGPADLYHPREVYPQQLSQPRARSPLPVFETAIPSIEIPPIPSPSRPVRHTTAQRLQVPQERMHAAKRPRFDEHATGSNAPVIDLTTPPQRRTTYQQHARYVGTTLPHGDNGVTPGLRPVTASQRYVESGRYGYRIEEGIPSNYQVNDCIRSSNRPHSQDTRNQSPKQPREIEVMDLTDSNEHMNHHRLVSSRRPNTPPRTRPVHQPVYGQPAYPRIISTSRDPPPTARATYQPVHGALAPVQPISRGAPAFGAPSPQRYFRA</sequence>
<protein>
    <submittedName>
        <fullName evidence="1">Uncharacterized protein</fullName>
    </submittedName>
</protein>
<reference evidence="1" key="1">
    <citation type="submission" date="2024-02" db="EMBL/GenBank/DDBJ databases">
        <title>Metagenome Assembled Genome of Zalaria obscura JY119.</title>
        <authorList>
            <person name="Vighnesh L."/>
            <person name="Jagadeeshwari U."/>
            <person name="Venkata Ramana C."/>
            <person name="Sasikala C."/>
        </authorList>
    </citation>
    <scope>NUCLEOTIDE SEQUENCE</scope>
    <source>
        <strain evidence="1">JY119</strain>
    </source>
</reference>
<name>A0ACC3S646_9PEZI</name>
<accession>A0ACC3S646</accession>
<dbReference type="EMBL" id="JAMKPW020000041">
    <property type="protein sequence ID" value="KAK8196725.1"/>
    <property type="molecule type" value="Genomic_DNA"/>
</dbReference>
<comment type="caution">
    <text evidence="1">The sequence shown here is derived from an EMBL/GenBank/DDBJ whole genome shotgun (WGS) entry which is preliminary data.</text>
</comment>
<gene>
    <name evidence="1" type="ORF">M8818_006892</name>
</gene>
<keyword evidence="2" id="KW-1185">Reference proteome</keyword>
<dbReference type="Proteomes" id="UP001320706">
    <property type="component" value="Unassembled WGS sequence"/>
</dbReference>
<proteinExistence type="predicted"/>
<evidence type="ECO:0000313" key="1">
    <source>
        <dbReference type="EMBL" id="KAK8196725.1"/>
    </source>
</evidence>